<organism evidence="1">
    <name type="scientific">Ectopseudomonas oleovorans</name>
    <name type="common">Pseudomonas oleovorans</name>
    <dbReference type="NCBI Taxonomy" id="301"/>
    <lineage>
        <taxon>Bacteria</taxon>
        <taxon>Pseudomonadati</taxon>
        <taxon>Pseudomonadota</taxon>
        <taxon>Gammaproteobacteria</taxon>
        <taxon>Pseudomonadales</taxon>
        <taxon>Pseudomonadaceae</taxon>
        <taxon>Ectopseudomonas</taxon>
    </lineage>
</organism>
<proteinExistence type="predicted"/>
<name>A0A653AXK6_ECTOL</name>
<gene>
    <name evidence="1" type="ORF">POT9AD_0092</name>
</gene>
<dbReference type="EMBL" id="LR130779">
    <property type="protein sequence ID" value="VDN61088.1"/>
    <property type="molecule type" value="Genomic_DNA"/>
</dbReference>
<sequence>MQLRAGWPCSAQSDQSGLGSFVALCLVGQLQMLVVIIYIRALSDIQCARTLASRSGQTVPDFDPSPAL</sequence>
<accession>A0A653AXK6</accession>
<reference evidence="1" key="1">
    <citation type="submission" date="2018-11" db="EMBL/GenBank/DDBJ databases">
        <authorList>
            <consortium name="Genoscope - CEA"/>
            <person name="William W."/>
        </authorList>
    </citation>
    <scope>NUCLEOTIDE SEQUENCE [LARGE SCALE GENOMIC DNA]</scope>
    <source>
        <strain evidence="1">T9AD</strain>
    </source>
</reference>
<evidence type="ECO:0000313" key="1">
    <source>
        <dbReference type="EMBL" id="VDN61088.1"/>
    </source>
</evidence>
<dbReference type="AlphaFoldDB" id="A0A653AXK6"/>
<protein>
    <submittedName>
        <fullName evidence="1">Uncharacterized protein</fullName>
    </submittedName>
</protein>